<accession>A0A061EDZ2</accession>
<keyword evidence="3" id="KW-1185">Reference proteome</keyword>
<keyword evidence="1" id="KW-0472">Membrane</keyword>
<feature type="transmembrane region" description="Helical" evidence="1">
    <location>
        <begin position="7"/>
        <end position="28"/>
    </location>
</feature>
<evidence type="ECO:0000256" key="1">
    <source>
        <dbReference type="SAM" id="Phobius"/>
    </source>
</evidence>
<dbReference type="Proteomes" id="UP000026915">
    <property type="component" value="Chromosome 4"/>
</dbReference>
<evidence type="ECO:0000313" key="2">
    <source>
        <dbReference type="EMBL" id="EOY02858.1"/>
    </source>
</evidence>
<organism evidence="2 3">
    <name type="scientific">Theobroma cacao</name>
    <name type="common">Cacao</name>
    <name type="synonym">Cocoa</name>
    <dbReference type="NCBI Taxonomy" id="3641"/>
    <lineage>
        <taxon>Eukaryota</taxon>
        <taxon>Viridiplantae</taxon>
        <taxon>Streptophyta</taxon>
        <taxon>Embryophyta</taxon>
        <taxon>Tracheophyta</taxon>
        <taxon>Spermatophyta</taxon>
        <taxon>Magnoliopsida</taxon>
        <taxon>eudicotyledons</taxon>
        <taxon>Gunneridae</taxon>
        <taxon>Pentapetalae</taxon>
        <taxon>rosids</taxon>
        <taxon>malvids</taxon>
        <taxon>Malvales</taxon>
        <taxon>Malvaceae</taxon>
        <taxon>Byttnerioideae</taxon>
        <taxon>Theobroma</taxon>
    </lineage>
</organism>
<protein>
    <submittedName>
        <fullName evidence="2">Uncharacterized protein</fullName>
    </submittedName>
</protein>
<reference evidence="2 3" key="1">
    <citation type="journal article" date="2013" name="Genome Biol.">
        <title>The genome sequence of the most widely cultivated cacao type and its use to identify candidate genes regulating pod color.</title>
        <authorList>
            <person name="Motamayor J.C."/>
            <person name="Mockaitis K."/>
            <person name="Schmutz J."/>
            <person name="Haiminen N."/>
            <person name="Iii D.L."/>
            <person name="Cornejo O."/>
            <person name="Findley S.D."/>
            <person name="Zheng P."/>
            <person name="Utro F."/>
            <person name="Royaert S."/>
            <person name="Saski C."/>
            <person name="Jenkins J."/>
            <person name="Podicheti R."/>
            <person name="Zhao M."/>
            <person name="Scheffler B.E."/>
            <person name="Stack J.C."/>
            <person name="Feltus F.A."/>
            <person name="Mustiga G.M."/>
            <person name="Amores F."/>
            <person name="Phillips W."/>
            <person name="Marelli J.P."/>
            <person name="May G.D."/>
            <person name="Shapiro H."/>
            <person name="Ma J."/>
            <person name="Bustamante C.D."/>
            <person name="Schnell R.J."/>
            <person name="Main D."/>
            <person name="Gilbert D."/>
            <person name="Parida L."/>
            <person name="Kuhn D.N."/>
        </authorList>
    </citation>
    <scope>NUCLEOTIDE SEQUENCE [LARGE SCALE GENOMIC DNA]</scope>
    <source>
        <strain evidence="3">cv. Matina 1-6</strain>
    </source>
</reference>
<proteinExistence type="predicted"/>
<dbReference type="InParanoid" id="A0A061EDZ2"/>
<dbReference type="AlphaFoldDB" id="A0A061EDZ2"/>
<sequence>MKKCQSFLFLGMKIWFWSIWVGVGHWSWDLTHQPKESGVCKESLTGLWLPAYSLLMEPLLCLSVCLSICHD</sequence>
<keyword evidence="1" id="KW-0812">Transmembrane</keyword>
<evidence type="ECO:0000313" key="3">
    <source>
        <dbReference type="Proteomes" id="UP000026915"/>
    </source>
</evidence>
<dbReference type="HOGENOM" id="CLU_2745163_0_0_1"/>
<feature type="transmembrane region" description="Helical" evidence="1">
    <location>
        <begin position="48"/>
        <end position="69"/>
    </location>
</feature>
<gene>
    <name evidence="2" type="ORF">TCM_017266</name>
</gene>
<name>A0A061EDZ2_THECC</name>
<dbReference type="Gramene" id="EOY02858">
    <property type="protein sequence ID" value="EOY02858"/>
    <property type="gene ID" value="TCM_017266"/>
</dbReference>
<keyword evidence="1" id="KW-1133">Transmembrane helix</keyword>
<dbReference type="EMBL" id="CM001882">
    <property type="protein sequence ID" value="EOY02858.1"/>
    <property type="molecule type" value="Genomic_DNA"/>
</dbReference>